<keyword evidence="6" id="KW-1185">Reference proteome</keyword>
<dbReference type="SUPFAM" id="SSF47699">
    <property type="entry name" value="Bifunctional inhibitor/lipid-transfer protein/seed storage 2S albumin"/>
    <property type="match status" value="1"/>
</dbReference>
<dbReference type="GO" id="GO:0008289">
    <property type="term" value="F:lipid binding"/>
    <property type="evidence" value="ECO:0007669"/>
    <property type="project" value="InterPro"/>
</dbReference>
<dbReference type="InterPro" id="IPR016140">
    <property type="entry name" value="Bifunc_inhib/LTP/seed_store"/>
</dbReference>
<gene>
    <name evidence="5" type="ORF">VNO77_18651</name>
</gene>
<dbReference type="AlphaFoldDB" id="A0AAN9LL77"/>
<dbReference type="EMBL" id="JAYMYQ010000004">
    <property type="protein sequence ID" value="KAK7338054.1"/>
    <property type="molecule type" value="Genomic_DNA"/>
</dbReference>
<feature type="signal peptide" evidence="3">
    <location>
        <begin position="1"/>
        <end position="26"/>
    </location>
</feature>
<evidence type="ECO:0000256" key="3">
    <source>
        <dbReference type="SAM" id="SignalP"/>
    </source>
</evidence>
<reference evidence="5 6" key="1">
    <citation type="submission" date="2024-01" db="EMBL/GenBank/DDBJ databases">
        <title>The genomes of 5 underutilized Papilionoideae crops provide insights into root nodulation and disease resistanc.</title>
        <authorList>
            <person name="Jiang F."/>
        </authorList>
    </citation>
    <scope>NUCLEOTIDE SEQUENCE [LARGE SCALE GENOMIC DNA]</scope>
    <source>
        <strain evidence="5">LVBAO_FW01</strain>
        <tissue evidence="5">Leaves</tissue>
    </source>
</reference>
<comment type="caution">
    <text evidence="5">The sequence shown here is derived from an EMBL/GenBank/DDBJ whole genome shotgun (WGS) entry which is preliminary data.</text>
</comment>
<evidence type="ECO:0000256" key="1">
    <source>
        <dbReference type="ARBA" id="ARBA00009748"/>
    </source>
</evidence>
<dbReference type="Gene3D" id="1.10.110.10">
    <property type="entry name" value="Plant lipid-transfer and hydrophobic proteins"/>
    <property type="match status" value="1"/>
</dbReference>
<sequence>MTTASTIHRLAGFLSIVILLIARCEAMVSTSCLTAMEEVAPCVNFLLQSSKEPSGECCSGVKKLSGHIGNQKDRTAICECLKQGLAEIGTYDPELIPQIPKACRLSLTLPPIDQKTDCSK</sequence>
<proteinExistence type="inferred from homology"/>
<protein>
    <recommendedName>
        <fullName evidence="4">Bifunctional inhibitor/plant lipid transfer protein/seed storage helical domain-containing protein</fullName>
    </recommendedName>
</protein>
<evidence type="ECO:0000313" key="5">
    <source>
        <dbReference type="EMBL" id="KAK7338054.1"/>
    </source>
</evidence>
<keyword evidence="3" id="KW-0732">Signal</keyword>
<organism evidence="5 6">
    <name type="scientific">Canavalia gladiata</name>
    <name type="common">Sword bean</name>
    <name type="synonym">Dolichos gladiatus</name>
    <dbReference type="NCBI Taxonomy" id="3824"/>
    <lineage>
        <taxon>Eukaryota</taxon>
        <taxon>Viridiplantae</taxon>
        <taxon>Streptophyta</taxon>
        <taxon>Embryophyta</taxon>
        <taxon>Tracheophyta</taxon>
        <taxon>Spermatophyta</taxon>
        <taxon>Magnoliopsida</taxon>
        <taxon>eudicotyledons</taxon>
        <taxon>Gunneridae</taxon>
        <taxon>Pentapetalae</taxon>
        <taxon>rosids</taxon>
        <taxon>fabids</taxon>
        <taxon>Fabales</taxon>
        <taxon>Fabaceae</taxon>
        <taxon>Papilionoideae</taxon>
        <taxon>50 kb inversion clade</taxon>
        <taxon>NPAAA clade</taxon>
        <taxon>indigoferoid/millettioid clade</taxon>
        <taxon>Phaseoleae</taxon>
        <taxon>Canavalia</taxon>
    </lineage>
</organism>
<dbReference type="Proteomes" id="UP001367508">
    <property type="component" value="Unassembled WGS sequence"/>
</dbReference>
<dbReference type="InterPro" id="IPR000528">
    <property type="entry name" value="Plant_nsLTP"/>
</dbReference>
<feature type="chain" id="PRO_5043052329" description="Bifunctional inhibitor/plant lipid transfer protein/seed storage helical domain-containing protein" evidence="3">
    <location>
        <begin position="27"/>
        <end position="120"/>
    </location>
</feature>
<dbReference type="PANTHER" id="PTHR33076">
    <property type="entry name" value="NON-SPECIFIC LIPID-TRANSFER PROTEIN 2-RELATED"/>
    <property type="match status" value="1"/>
</dbReference>
<dbReference type="CDD" id="cd01960">
    <property type="entry name" value="nsLTP1"/>
    <property type="match status" value="1"/>
</dbReference>
<evidence type="ECO:0000256" key="2">
    <source>
        <dbReference type="ARBA" id="ARBA00023157"/>
    </source>
</evidence>
<feature type="domain" description="Bifunctional inhibitor/plant lipid transfer protein/seed storage helical" evidence="4">
    <location>
        <begin position="32"/>
        <end position="118"/>
    </location>
</feature>
<dbReference type="GO" id="GO:0006869">
    <property type="term" value="P:lipid transport"/>
    <property type="evidence" value="ECO:0007669"/>
    <property type="project" value="InterPro"/>
</dbReference>
<name>A0AAN9LL77_CANGL</name>
<dbReference type="InterPro" id="IPR036312">
    <property type="entry name" value="Bifun_inhib/LTP/seed_sf"/>
</dbReference>
<keyword evidence="2" id="KW-1015">Disulfide bond</keyword>
<accession>A0AAN9LL77</accession>
<dbReference type="PRINTS" id="PR00382">
    <property type="entry name" value="LIPIDTRNSFER"/>
</dbReference>
<comment type="similarity">
    <text evidence="1">Belongs to the plant LTP family.</text>
</comment>
<evidence type="ECO:0000313" key="6">
    <source>
        <dbReference type="Proteomes" id="UP001367508"/>
    </source>
</evidence>
<dbReference type="Pfam" id="PF00234">
    <property type="entry name" value="Tryp_alpha_amyl"/>
    <property type="match status" value="1"/>
</dbReference>
<evidence type="ECO:0000259" key="4">
    <source>
        <dbReference type="Pfam" id="PF00234"/>
    </source>
</evidence>